<dbReference type="EMBL" id="CAJNJA010024044">
    <property type="protein sequence ID" value="CAE7521135.1"/>
    <property type="molecule type" value="Genomic_DNA"/>
</dbReference>
<name>A0A812TFG1_9DINO</name>
<organism evidence="1 2">
    <name type="scientific">Symbiodinium necroappetens</name>
    <dbReference type="NCBI Taxonomy" id="1628268"/>
    <lineage>
        <taxon>Eukaryota</taxon>
        <taxon>Sar</taxon>
        <taxon>Alveolata</taxon>
        <taxon>Dinophyceae</taxon>
        <taxon>Suessiales</taxon>
        <taxon>Symbiodiniaceae</taxon>
        <taxon>Symbiodinium</taxon>
    </lineage>
</organism>
<sequence length="194" mass="21388">MSKPIQSTVVFHCNEEFQTRKSMCQSGDAVDVKLWVKSTTFEPSRMPSHARGSSSWDEFQMTMAQAMTEQSTSLRLLRAHVLDVFPKNGSLLVQWMSEQEQDPILGSIPGMKVDEEAIALVPLGSAFRDGVLCSSAPNAFIEKLLEPMSCQAEFLVHVSALCADGRLAPEQNRPAQAIACIANESMLEGQMQPR</sequence>
<gene>
    <name evidence="1" type="ORF">SNEC2469_LOCUS14908</name>
</gene>
<evidence type="ECO:0000313" key="2">
    <source>
        <dbReference type="Proteomes" id="UP000601435"/>
    </source>
</evidence>
<protein>
    <submittedName>
        <fullName evidence="1">Uncharacterized protein</fullName>
    </submittedName>
</protein>
<proteinExistence type="predicted"/>
<dbReference type="Proteomes" id="UP000601435">
    <property type="component" value="Unassembled WGS sequence"/>
</dbReference>
<dbReference type="AlphaFoldDB" id="A0A812TFG1"/>
<evidence type="ECO:0000313" key="1">
    <source>
        <dbReference type="EMBL" id="CAE7521135.1"/>
    </source>
</evidence>
<keyword evidence="2" id="KW-1185">Reference proteome</keyword>
<accession>A0A812TFG1</accession>
<reference evidence="1" key="1">
    <citation type="submission" date="2021-02" db="EMBL/GenBank/DDBJ databases">
        <authorList>
            <person name="Dougan E. K."/>
            <person name="Rhodes N."/>
            <person name="Thang M."/>
            <person name="Chan C."/>
        </authorList>
    </citation>
    <scope>NUCLEOTIDE SEQUENCE</scope>
</reference>
<dbReference type="OrthoDB" id="439353at2759"/>
<comment type="caution">
    <text evidence="1">The sequence shown here is derived from an EMBL/GenBank/DDBJ whole genome shotgun (WGS) entry which is preliminary data.</text>
</comment>